<dbReference type="EMBL" id="NISI01000002">
    <property type="protein sequence ID" value="OWR04664.1"/>
    <property type="molecule type" value="Genomic_DNA"/>
</dbReference>
<evidence type="ECO:0000256" key="1">
    <source>
        <dbReference type="SAM" id="Phobius"/>
    </source>
</evidence>
<dbReference type="OrthoDB" id="8563935at2"/>
<accession>A0A254NAL7</accession>
<feature type="transmembrane region" description="Helical" evidence="1">
    <location>
        <begin position="28"/>
        <end position="52"/>
    </location>
</feature>
<evidence type="ECO:0000313" key="2">
    <source>
        <dbReference type="EMBL" id="OWR04664.1"/>
    </source>
</evidence>
<keyword evidence="1" id="KW-0812">Transmembrane</keyword>
<dbReference type="RefSeq" id="WP_088482799.1">
    <property type="nucleotide sequence ID" value="NZ_JBCNLH010000005.1"/>
</dbReference>
<reference evidence="2 3" key="1">
    <citation type="journal article" date="2007" name="Int. J. Syst. Evol. Microbiol.">
        <title>Description of Pelomonas aquatica sp. nov. and Pelomonas puraquae sp. nov., isolated from industrial and haemodialysis water.</title>
        <authorList>
            <person name="Gomila M."/>
            <person name="Bowien B."/>
            <person name="Falsen E."/>
            <person name="Moore E.R."/>
            <person name="Lalucat J."/>
        </authorList>
    </citation>
    <scope>NUCLEOTIDE SEQUENCE [LARGE SCALE GENOMIC DNA]</scope>
    <source>
        <strain evidence="2 3">CCUG 52769</strain>
    </source>
</reference>
<gene>
    <name evidence="2" type="ORF">CDO81_08785</name>
</gene>
<dbReference type="AlphaFoldDB" id="A0A254NAL7"/>
<organism evidence="2 3">
    <name type="scientific">Roseateles puraquae</name>
    <dbReference type="NCBI Taxonomy" id="431059"/>
    <lineage>
        <taxon>Bacteria</taxon>
        <taxon>Pseudomonadati</taxon>
        <taxon>Pseudomonadota</taxon>
        <taxon>Betaproteobacteria</taxon>
        <taxon>Burkholderiales</taxon>
        <taxon>Sphaerotilaceae</taxon>
        <taxon>Roseateles</taxon>
    </lineage>
</organism>
<proteinExistence type="predicted"/>
<sequence length="133" mass="14400">MSAGLQQEWLALQGQHERYEGLALGVKLVAFAATVLVPDNTLAMLLLALLWLQEAVLKTFQARLGERLLAIEAGLRADASEGQGAVPMQLHSDWLARRPRGLALVAQYLKSALRPTVALPYPLLIGLIAFGGF</sequence>
<name>A0A254NAL7_9BURK</name>
<evidence type="ECO:0000313" key="3">
    <source>
        <dbReference type="Proteomes" id="UP000197446"/>
    </source>
</evidence>
<keyword evidence="3" id="KW-1185">Reference proteome</keyword>
<keyword evidence="1" id="KW-0472">Membrane</keyword>
<dbReference type="Proteomes" id="UP000197446">
    <property type="component" value="Unassembled WGS sequence"/>
</dbReference>
<comment type="caution">
    <text evidence="2">The sequence shown here is derived from an EMBL/GenBank/DDBJ whole genome shotgun (WGS) entry which is preliminary data.</text>
</comment>
<keyword evidence="1" id="KW-1133">Transmembrane helix</keyword>
<protein>
    <submittedName>
        <fullName evidence="2">Uncharacterized protein</fullName>
    </submittedName>
</protein>